<proteinExistence type="predicted"/>
<dbReference type="SUPFAM" id="SSF53756">
    <property type="entry name" value="UDP-Glycosyltransferase/glycogen phosphorylase"/>
    <property type="match status" value="1"/>
</dbReference>
<keyword evidence="2" id="KW-1185">Reference proteome</keyword>
<name>A0A135SFX7_9PEZI</name>
<dbReference type="Proteomes" id="UP000070121">
    <property type="component" value="Unassembled WGS sequence"/>
</dbReference>
<reference evidence="1 2" key="1">
    <citation type="submission" date="2014-02" db="EMBL/GenBank/DDBJ databases">
        <title>The genome sequence of Colletotrichum salicis CBS 607.94.</title>
        <authorList>
            <person name="Baroncelli R."/>
            <person name="Thon M.R."/>
        </authorList>
    </citation>
    <scope>NUCLEOTIDE SEQUENCE [LARGE SCALE GENOMIC DNA]</scope>
    <source>
        <strain evidence="1 2">CBS 607.94</strain>
    </source>
</reference>
<sequence>MKVLIATIPFAGHIHPMQPIALALTRRGHTVAWLTSASHAHMITQTGASFIPSPPSLAAHDETPLAPDPETSGMAAVVSTLRKLFLDRVPDQVAAYRAVLDGSDETPAFQEDILLVDLCAYGAHCLRDLTGLPYATLGIKSACQPRPGGPAVGHGLASSGNLLRPMGQLARARGRELASLPEAYRFTQRPSERPRAPSIACLWIL</sequence>
<dbReference type="AlphaFoldDB" id="A0A135SFX7"/>
<accession>A0A135SFX7</accession>
<protein>
    <submittedName>
        <fullName evidence="1">PdmS protein</fullName>
    </submittedName>
</protein>
<dbReference type="OrthoDB" id="5835829at2759"/>
<gene>
    <name evidence="1" type="ORF">CSAL01_00403</name>
</gene>
<dbReference type="Gene3D" id="3.40.50.2000">
    <property type="entry name" value="Glycogen Phosphorylase B"/>
    <property type="match status" value="1"/>
</dbReference>
<dbReference type="EMBL" id="JFFI01002402">
    <property type="protein sequence ID" value="KXH34822.1"/>
    <property type="molecule type" value="Genomic_DNA"/>
</dbReference>
<evidence type="ECO:0000313" key="1">
    <source>
        <dbReference type="EMBL" id="KXH34822.1"/>
    </source>
</evidence>
<dbReference type="STRING" id="1209931.A0A135SFX7"/>
<evidence type="ECO:0000313" key="2">
    <source>
        <dbReference type="Proteomes" id="UP000070121"/>
    </source>
</evidence>
<organism evidence="1 2">
    <name type="scientific">Colletotrichum salicis</name>
    <dbReference type="NCBI Taxonomy" id="1209931"/>
    <lineage>
        <taxon>Eukaryota</taxon>
        <taxon>Fungi</taxon>
        <taxon>Dikarya</taxon>
        <taxon>Ascomycota</taxon>
        <taxon>Pezizomycotina</taxon>
        <taxon>Sordariomycetes</taxon>
        <taxon>Hypocreomycetidae</taxon>
        <taxon>Glomerellales</taxon>
        <taxon>Glomerellaceae</taxon>
        <taxon>Colletotrichum</taxon>
        <taxon>Colletotrichum acutatum species complex</taxon>
    </lineage>
</organism>
<comment type="caution">
    <text evidence="1">The sequence shown here is derived from an EMBL/GenBank/DDBJ whole genome shotgun (WGS) entry which is preliminary data.</text>
</comment>